<dbReference type="InterPro" id="IPR036259">
    <property type="entry name" value="MFS_trans_sf"/>
</dbReference>
<dbReference type="PRINTS" id="PR01035">
    <property type="entry name" value="TCRTETA"/>
</dbReference>
<keyword evidence="9" id="KW-1185">Reference proteome</keyword>
<keyword evidence="2" id="KW-0813">Transport</keyword>
<keyword evidence="4 6" id="KW-1133">Transmembrane helix</keyword>
<feature type="domain" description="Major facilitator superfamily (MFS) profile" evidence="7">
    <location>
        <begin position="42"/>
        <end position="480"/>
    </location>
</feature>
<protein>
    <submittedName>
        <fullName evidence="8">MFS general substrate transporter</fullName>
    </submittedName>
</protein>
<feature type="transmembrane region" description="Helical" evidence="6">
    <location>
        <begin position="280"/>
        <end position="300"/>
    </location>
</feature>
<accession>A0A0H2RAU9</accession>
<feature type="transmembrane region" description="Helical" evidence="6">
    <location>
        <begin position="456"/>
        <end position="475"/>
    </location>
</feature>
<evidence type="ECO:0000256" key="6">
    <source>
        <dbReference type="SAM" id="Phobius"/>
    </source>
</evidence>
<dbReference type="Proteomes" id="UP000053477">
    <property type="component" value="Unassembled WGS sequence"/>
</dbReference>
<dbReference type="PROSITE" id="PS50850">
    <property type="entry name" value="MFS"/>
    <property type="match status" value="1"/>
</dbReference>
<sequence>MVDGSSERTALLRDSIASNTIEDGEQTGASSRPIQTSLPWRSVSAIFCLCAVQPLVFELIFPFINQMILEIGVVDDPERVGFYSGVIESLFACMSFICIVPLTYVSNRYGRKPVVLLAISSIAFSVALFGMSKTYWFMILTRLIGGGGGGGWATMKVMLAELTDKSNQATAFTGLSISYRIGQSIGQPIGGLLAHPERRSKLFDTPFWREYPFSLPCFVSAGAAGIFVVFGYFTLDETLPRKQQRIPSGTLPCATDSDQDLSSLRRSRSRWQSVINRRTASVLFSVAAMFFIVEIMFAIYPLFAFTPVTSGGLGLSEAAIGAHTAFRALTSILVIFAYAPLQRRLGTVGTYQLSLFIWPFTVMFLPALNFLARHGQSDSVLFKSLLVSFFFVWSFASLGLPSQAIMITDAAQSPESLSTLMSISQMTISFIQAISPAFITSLFAFSLKTEHFGSNLTWVIMLVLTCIAAIHSLGLEESTHDWRKDRVTD</sequence>
<feature type="transmembrane region" description="Helical" evidence="6">
    <location>
        <begin position="384"/>
        <end position="407"/>
    </location>
</feature>
<feature type="transmembrane region" description="Helical" evidence="6">
    <location>
        <begin position="42"/>
        <end position="61"/>
    </location>
</feature>
<feature type="transmembrane region" description="Helical" evidence="6">
    <location>
        <begin position="81"/>
        <end position="102"/>
    </location>
</feature>
<dbReference type="PANTHER" id="PTHR23504">
    <property type="entry name" value="MAJOR FACILITATOR SUPERFAMILY DOMAIN-CONTAINING PROTEIN 10"/>
    <property type="match status" value="1"/>
</dbReference>
<comment type="subcellular location">
    <subcellularLocation>
        <location evidence="1">Membrane</location>
        <topology evidence="1">Multi-pass membrane protein</topology>
    </subcellularLocation>
</comment>
<feature type="transmembrane region" description="Helical" evidence="6">
    <location>
        <begin position="353"/>
        <end position="372"/>
    </location>
</feature>
<proteinExistence type="predicted"/>
<dbReference type="GO" id="GO:0022857">
    <property type="term" value="F:transmembrane transporter activity"/>
    <property type="evidence" value="ECO:0007669"/>
    <property type="project" value="InterPro"/>
</dbReference>
<dbReference type="InterPro" id="IPR001958">
    <property type="entry name" value="Tet-R_TetA/multi-R_MdtG-like"/>
</dbReference>
<reference evidence="8 9" key="1">
    <citation type="submission" date="2015-04" db="EMBL/GenBank/DDBJ databases">
        <title>Complete genome sequence of Schizopora paradoxa KUC8140, a cosmopolitan wood degrader in East Asia.</title>
        <authorList>
            <consortium name="DOE Joint Genome Institute"/>
            <person name="Min B."/>
            <person name="Park H."/>
            <person name="Jang Y."/>
            <person name="Kim J.-J."/>
            <person name="Kim K.H."/>
            <person name="Pangilinan J."/>
            <person name="Lipzen A."/>
            <person name="Riley R."/>
            <person name="Grigoriev I.V."/>
            <person name="Spatafora J.W."/>
            <person name="Choi I.-G."/>
        </authorList>
    </citation>
    <scope>NUCLEOTIDE SEQUENCE [LARGE SCALE GENOMIC DNA]</scope>
    <source>
        <strain evidence="8 9">KUC8140</strain>
    </source>
</reference>
<feature type="transmembrane region" description="Helical" evidence="6">
    <location>
        <begin position="213"/>
        <end position="235"/>
    </location>
</feature>
<dbReference type="Pfam" id="PF07690">
    <property type="entry name" value="MFS_1"/>
    <property type="match status" value="1"/>
</dbReference>
<dbReference type="OrthoDB" id="419616at2759"/>
<dbReference type="InParanoid" id="A0A0H2RAU9"/>
<dbReference type="InterPro" id="IPR020846">
    <property type="entry name" value="MFS_dom"/>
</dbReference>
<evidence type="ECO:0000256" key="1">
    <source>
        <dbReference type="ARBA" id="ARBA00004141"/>
    </source>
</evidence>
<name>A0A0H2RAU9_9AGAM</name>
<feature type="transmembrane region" description="Helical" evidence="6">
    <location>
        <begin position="419"/>
        <end position="444"/>
    </location>
</feature>
<evidence type="ECO:0000259" key="7">
    <source>
        <dbReference type="PROSITE" id="PS50850"/>
    </source>
</evidence>
<keyword evidence="3 6" id="KW-0812">Transmembrane</keyword>
<evidence type="ECO:0000313" key="9">
    <source>
        <dbReference type="Proteomes" id="UP000053477"/>
    </source>
</evidence>
<evidence type="ECO:0000256" key="3">
    <source>
        <dbReference type="ARBA" id="ARBA00022692"/>
    </source>
</evidence>
<dbReference type="EMBL" id="KQ086191">
    <property type="protein sequence ID" value="KLO06628.1"/>
    <property type="molecule type" value="Genomic_DNA"/>
</dbReference>
<dbReference type="GO" id="GO:0016020">
    <property type="term" value="C:membrane"/>
    <property type="evidence" value="ECO:0007669"/>
    <property type="project" value="UniProtKB-SubCell"/>
</dbReference>
<evidence type="ECO:0000256" key="5">
    <source>
        <dbReference type="ARBA" id="ARBA00023136"/>
    </source>
</evidence>
<evidence type="ECO:0000313" key="8">
    <source>
        <dbReference type="EMBL" id="KLO06628.1"/>
    </source>
</evidence>
<evidence type="ECO:0000256" key="2">
    <source>
        <dbReference type="ARBA" id="ARBA00022448"/>
    </source>
</evidence>
<gene>
    <name evidence="8" type="ORF">SCHPADRAFT_837789</name>
</gene>
<dbReference type="InterPro" id="IPR011701">
    <property type="entry name" value="MFS"/>
</dbReference>
<dbReference type="AlphaFoldDB" id="A0A0H2RAU9"/>
<evidence type="ECO:0000256" key="4">
    <source>
        <dbReference type="ARBA" id="ARBA00022989"/>
    </source>
</evidence>
<organism evidence="8 9">
    <name type="scientific">Schizopora paradoxa</name>
    <dbReference type="NCBI Taxonomy" id="27342"/>
    <lineage>
        <taxon>Eukaryota</taxon>
        <taxon>Fungi</taxon>
        <taxon>Dikarya</taxon>
        <taxon>Basidiomycota</taxon>
        <taxon>Agaricomycotina</taxon>
        <taxon>Agaricomycetes</taxon>
        <taxon>Hymenochaetales</taxon>
        <taxon>Schizoporaceae</taxon>
        <taxon>Schizopora</taxon>
    </lineage>
</organism>
<dbReference type="Gene3D" id="1.20.1250.20">
    <property type="entry name" value="MFS general substrate transporter like domains"/>
    <property type="match status" value="1"/>
</dbReference>
<keyword evidence="5 6" id="KW-0472">Membrane</keyword>
<dbReference type="SUPFAM" id="SSF103473">
    <property type="entry name" value="MFS general substrate transporter"/>
    <property type="match status" value="1"/>
</dbReference>
<feature type="transmembrane region" description="Helical" evidence="6">
    <location>
        <begin position="320"/>
        <end position="341"/>
    </location>
</feature>
<feature type="transmembrane region" description="Helical" evidence="6">
    <location>
        <begin position="114"/>
        <end position="132"/>
    </location>
</feature>
<dbReference type="PANTHER" id="PTHR23504:SF15">
    <property type="entry name" value="MAJOR FACILITATOR SUPERFAMILY (MFS) PROFILE DOMAIN-CONTAINING PROTEIN"/>
    <property type="match status" value="1"/>
</dbReference>